<protein>
    <submittedName>
        <fullName evidence="2">Uncharacterized protein</fullName>
    </submittedName>
</protein>
<proteinExistence type="predicted"/>
<feature type="compositionally biased region" description="Basic and acidic residues" evidence="1">
    <location>
        <begin position="82"/>
        <end position="94"/>
    </location>
</feature>
<feature type="region of interest" description="Disordered" evidence="1">
    <location>
        <begin position="73"/>
        <end position="94"/>
    </location>
</feature>
<gene>
    <name evidence="2" type="ORF">TrLO_g166</name>
</gene>
<evidence type="ECO:0000256" key="1">
    <source>
        <dbReference type="SAM" id="MobiDB-lite"/>
    </source>
</evidence>
<organism evidence="2 3">
    <name type="scientific">Triparma laevis f. longispina</name>
    <dbReference type="NCBI Taxonomy" id="1714387"/>
    <lineage>
        <taxon>Eukaryota</taxon>
        <taxon>Sar</taxon>
        <taxon>Stramenopiles</taxon>
        <taxon>Ochrophyta</taxon>
        <taxon>Bolidophyceae</taxon>
        <taxon>Parmales</taxon>
        <taxon>Triparmaceae</taxon>
        <taxon>Triparma</taxon>
    </lineage>
</organism>
<evidence type="ECO:0000313" key="2">
    <source>
        <dbReference type="EMBL" id="GMH53382.1"/>
    </source>
</evidence>
<comment type="caution">
    <text evidence="2">The sequence shown here is derived from an EMBL/GenBank/DDBJ whole genome shotgun (WGS) entry which is preliminary data.</text>
</comment>
<accession>A0A9W6ZFE2</accession>
<evidence type="ECO:0000313" key="3">
    <source>
        <dbReference type="Proteomes" id="UP001165122"/>
    </source>
</evidence>
<keyword evidence="3" id="KW-1185">Reference proteome</keyword>
<dbReference type="EMBL" id="BRXW01000425">
    <property type="protein sequence ID" value="GMH53382.1"/>
    <property type="molecule type" value="Genomic_DNA"/>
</dbReference>
<dbReference type="AlphaFoldDB" id="A0A9W6ZFE2"/>
<name>A0A9W6ZFE2_9STRA</name>
<dbReference type="Proteomes" id="UP001165122">
    <property type="component" value="Unassembled WGS sequence"/>
</dbReference>
<reference evidence="3" key="1">
    <citation type="journal article" date="2023" name="Commun. Biol.">
        <title>Genome analysis of Parmales, the sister group of diatoms, reveals the evolutionary specialization of diatoms from phago-mixotrophs to photoautotrophs.</title>
        <authorList>
            <person name="Ban H."/>
            <person name="Sato S."/>
            <person name="Yoshikawa S."/>
            <person name="Yamada K."/>
            <person name="Nakamura Y."/>
            <person name="Ichinomiya M."/>
            <person name="Sato N."/>
            <person name="Blanc-Mathieu R."/>
            <person name="Endo H."/>
            <person name="Kuwata A."/>
            <person name="Ogata H."/>
        </authorList>
    </citation>
    <scope>NUCLEOTIDE SEQUENCE [LARGE SCALE GENOMIC DNA]</scope>
    <source>
        <strain evidence="3">NIES 3700</strain>
    </source>
</reference>
<sequence length="106" mass="12560">MGDKVLTGIFRKKKKIEGREREMMQREIASISHPQTGDWQHGFNSGMLASSKLYETFDIAINDREMESWELEMDEMDEEKTEEGPHFKSPDDRREEELQFFLDLNT</sequence>
<dbReference type="OrthoDB" id="10622998at2759"/>